<protein>
    <submittedName>
        <fullName evidence="3">Pyridoxamine 5-phosphate oxidase</fullName>
    </submittedName>
</protein>
<proteinExistence type="predicted"/>
<organism evidence="3 4">
    <name type="scientific">Streptomyces mobaraensis</name>
    <name type="common">Streptoverticillium mobaraense</name>
    <dbReference type="NCBI Taxonomy" id="35621"/>
    <lineage>
        <taxon>Bacteria</taxon>
        <taxon>Bacillati</taxon>
        <taxon>Actinomycetota</taxon>
        <taxon>Actinomycetes</taxon>
        <taxon>Kitasatosporales</taxon>
        <taxon>Streptomycetaceae</taxon>
        <taxon>Streptomyces</taxon>
    </lineage>
</organism>
<evidence type="ECO:0000256" key="1">
    <source>
        <dbReference type="SAM" id="MobiDB-lite"/>
    </source>
</evidence>
<feature type="region of interest" description="Disordered" evidence="1">
    <location>
        <begin position="1"/>
        <end position="27"/>
    </location>
</feature>
<dbReference type="PANTHER" id="PTHR42815:SF2">
    <property type="entry name" value="FAD-BINDING, PUTATIVE (AFU_ORTHOLOGUE AFUA_6G07600)-RELATED"/>
    <property type="match status" value="1"/>
</dbReference>
<feature type="domain" description="Pyridoxamine 5'-phosphate oxidase N-terminal" evidence="2">
    <location>
        <begin position="54"/>
        <end position="179"/>
    </location>
</feature>
<dbReference type="AlphaFoldDB" id="A0A5N5WBG3"/>
<evidence type="ECO:0000313" key="3">
    <source>
        <dbReference type="EMBL" id="KAB7848609.1"/>
    </source>
</evidence>
<evidence type="ECO:0000259" key="2">
    <source>
        <dbReference type="Pfam" id="PF01243"/>
    </source>
</evidence>
<dbReference type="SUPFAM" id="SSF50475">
    <property type="entry name" value="FMN-binding split barrel"/>
    <property type="match status" value="1"/>
</dbReference>
<dbReference type="PANTHER" id="PTHR42815">
    <property type="entry name" value="FAD-BINDING, PUTATIVE (AFU_ORTHOLOGUE AFUA_6G07600)-RELATED"/>
    <property type="match status" value="1"/>
</dbReference>
<evidence type="ECO:0000313" key="4">
    <source>
        <dbReference type="Proteomes" id="UP000327000"/>
    </source>
</evidence>
<keyword evidence="4" id="KW-1185">Reference proteome</keyword>
<dbReference type="InterPro" id="IPR011576">
    <property type="entry name" value="Pyridox_Oxase_N"/>
</dbReference>
<accession>A0A5N5WBG3</accession>
<feature type="region of interest" description="Disordered" evidence="1">
    <location>
        <begin position="196"/>
        <end position="225"/>
    </location>
</feature>
<dbReference type="Gene3D" id="2.30.110.10">
    <property type="entry name" value="Electron Transport, Fmn-binding Protein, Chain A"/>
    <property type="match status" value="1"/>
</dbReference>
<dbReference type="Pfam" id="PF01243">
    <property type="entry name" value="PNPOx_N"/>
    <property type="match status" value="1"/>
</dbReference>
<comment type="caution">
    <text evidence="3">The sequence shown here is derived from an EMBL/GenBank/DDBJ whole genome shotgun (WGS) entry which is preliminary data.</text>
</comment>
<dbReference type="OrthoDB" id="9790331at2"/>
<dbReference type="EMBL" id="VOKX01000014">
    <property type="protein sequence ID" value="KAB7848609.1"/>
    <property type="molecule type" value="Genomic_DNA"/>
</dbReference>
<sequence length="225" mass="24092">MTDGPAVTDGTALAEPSAPRPGSAGEHALQKRFGTVERADRFYTEQTLAHVNSAMREFLARQEMFFLATADASGACDNSFRAGPPGFLRALDERTLAYPEYRGNGVLASLGNIEENPRVGILLVDFFRDRVGLHVNGRARVVEDAEMRTAHPGLPVEVAPGRRTPVWVEITVEEAYVHCGKYIPLLIRAREGGTGGADGAGEPALPATGSRRKGGDYFGTAAGRP</sequence>
<name>A0A5N5WBG3_STRMB</name>
<gene>
    <name evidence="3" type="ORF">FRZ00_09265</name>
</gene>
<reference evidence="3 4" key="1">
    <citation type="journal article" date="2019" name="Microb. Cell Fact.">
        <title>Exploring novel herbicidin analogues by transcriptional regulator overexpression and MS/MS molecular networking.</title>
        <authorList>
            <person name="Shi Y."/>
            <person name="Gu R."/>
            <person name="Li Y."/>
            <person name="Wang X."/>
            <person name="Ren W."/>
            <person name="Li X."/>
            <person name="Wang L."/>
            <person name="Xie Y."/>
            <person name="Hong B."/>
        </authorList>
    </citation>
    <scope>NUCLEOTIDE SEQUENCE [LARGE SCALE GENOMIC DNA]</scope>
    <source>
        <strain evidence="3 4">US-43</strain>
    </source>
</reference>
<dbReference type="InterPro" id="IPR012349">
    <property type="entry name" value="Split_barrel_FMN-bd"/>
</dbReference>
<dbReference type="Proteomes" id="UP000327000">
    <property type="component" value="Unassembled WGS sequence"/>
</dbReference>